<dbReference type="AlphaFoldDB" id="A0A193FVC9"/>
<comment type="similarity">
    <text evidence="1">Belongs to the UPF0065 (bug) family.</text>
</comment>
<dbReference type="PANTHER" id="PTHR42928:SF5">
    <property type="entry name" value="BLR1237 PROTEIN"/>
    <property type="match status" value="1"/>
</dbReference>
<proteinExistence type="inferred from homology"/>
<evidence type="ECO:0000256" key="2">
    <source>
        <dbReference type="SAM" id="SignalP"/>
    </source>
</evidence>
<dbReference type="Gene3D" id="3.40.190.10">
    <property type="entry name" value="Periplasmic binding protein-like II"/>
    <property type="match status" value="1"/>
</dbReference>
<sequence>MIKTAIAALGMCALVGSASAQAQSYPDRPIKLVVGFSPGGGSDTTARLLATALGTRLGQPIVVENRPGANTIIATQYVASQPADGYTLLFTSASFAINPSLQKLSYDSDRDFAPVALVDTIPLLLVTNLDVPAKSVGELIDLAKKQPGKLSYASFGLGSAAHLASEQLLAMTGTEMVHVPYKGSAPALADVMGGQVTMMMPGIGSAASLVKGGKVRALAVSGSKRATGMPDVPTIAEAGVTGFDVVTWEAILAPAGTPAAIVTKLNGALREVLATPAIRDQMIQMGMEPDGTKSPSEVTAYIKREEQKFSTLIRERHIEAK</sequence>
<name>A0A193FVC9_9BORD</name>
<dbReference type="EMBL" id="CP016171">
    <property type="protein sequence ID" value="ANN71712.1"/>
    <property type="molecule type" value="Genomic_DNA"/>
</dbReference>
<evidence type="ECO:0008006" key="5">
    <source>
        <dbReference type="Google" id="ProtNLM"/>
    </source>
</evidence>
<dbReference type="Gene3D" id="3.40.190.150">
    <property type="entry name" value="Bordetella uptake gene, domain 1"/>
    <property type="match status" value="1"/>
</dbReference>
<evidence type="ECO:0000313" key="4">
    <source>
        <dbReference type="Proteomes" id="UP000092213"/>
    </source>
</evidence>
<evidence type="ECO:0000313" key="3">
    <source>
        <dbReference type="EMBL" id="ANN71712.1"/>
    </source>
</evidence>
<evidence type="ECO:0000256" key="1">
    <source>
        <dbReference type="ARBA" id="ARBA00006987"/>
    </source>
</evidence>
<dbReference type="Proteomes" id="UP000092213">
    <property type="component" value="Chromosome"/>
</dbReference>
<dbReference type="RefSeq" id="WP_066669281.1">
    <property type="nucleotide sequence ID" value="NZ_CP016171.1"/>
</dbReference>
<keyword evidence="2" id="KW-0732">Signal</keyword>
<organism evidence="3 4">
    <name type="scientific">Bordetella bronchialis</name>
    <dbReference type="NCBI Taxonomy" id="463025"/>
    <lineage>
        <taxon>Bacteria</taxon>
        <taxon>Pseudomonadati</taxon>
        <taxon>Pseudomonadota</taxon>
        <taxon>Betaproteobacteria</taxon>
        <taxon>Burkholderiales</taxon>
        <taxon>Alcaligenaceae</taxon>
        <taxon>Bordetella</taxon>
    </lineage>
</organism>
<dbReference type="PIRSF" id="PIRSF017082">
    <property type="entry name" value="YflP"/>
    <property type="match status" value="1"/>
</dbReference>
<dbReference type="SUPFAM" id="SSF53850">
    <property type="entry name" value="Periplasmic binding protein-like II"/>
    <property type="match status" value="1"/>
</dbReference>
<dbReference type="Pfam" id="PF03401">
    <property type="entry name" value="TctC"/>
    <property type="match status" value="1"/>
</dbReference>
<dbReference type="CDD" id="cd13578">
    <property type="entry name" value="PBP2_Bug27"/>
    <property type="match status" value="1"/>
</dbReference>
<protein>
    <recommendedName>
        <fullName evidence="5">ABC transporter substrate-binding protein</fullName>
    </recommendedName>
</protein>
<accession>A0A193FVC9</accession>
<feature type="signal peptide" evidence="2">
    <location>
        <begin position="1"/>
        <end position="22"/>
    </location>
</feature>
<dbReference type="STRING" id="463025.BAU08_10535"/>
<gene>
    <name evidence="3" type="ORF">BAU08_10535</name>
</gene>
<dbReference type="PANTHER" id="PTHR42928">
    <property type="entry name" value="TRICARBOXYLATE-BINDING PROTEIN"/>
    <property type="match status" value="1"/>
</dbReference>
<reference evidence="3 4" key="1">
    <citation type="submission" date="2016-06" db="EMBL/GenBank/DDBJ databases">
        <title>Complete genome sequences of Bordetella bronchialis and Bordetella flabilis.</title>
        <authorList>
            <person name="LiPuma J.J."/>
            <person name="Spilker T."/>
        </authorList>
    </citation>
    <scope>NUCLEOTIDE SEQUENCE [LARGE SCALE GENOMIC DNA]</scope>
    <source>
        <strain evidence="3 4">AU17976</strain>
    </source>
</reference>
<dbReference type="InterPro" id="IPR042100">
    <property type="entry name" value="Bug_dom1"/>
</dbReference>
<dbReference type="InterPro" id="IPR005064">
    <property type="entry name" value="BUG"/>
</dbReference>
<feature type="chain" id="PRO_5008258330" description="ABC transporter substrate-binding protein" evidence="2">
    <location>
        <begin position="23"/>
        <end position="321"/>
    </location>
</feature>